<dbReference type="HOGENOM" id="CLU_2969890_0_0_10"/>
<proteinExistence type="predicted"/>
<organism evidence="1 2">
    <name type="scientific">Bacteroides pyogenes F0041</name>
    <dbReference type="NCBI Taxonomy" id="1321819"/>
    <lineage>
        <taxon>Bacteria</taxon>
        <taxon>Pseudomonadati</taxon>
        <taxon>Bacteroidota</taxon>
        <taxon>Bacteroidia</taxon>
        <taxon>Bacteroidales</taxon>
        <taxon>Bacteroidaceae</taxon>
        <taxon>Bacteroides</taxon>
    </lineage>
</organism>
<dbReference type="Proteomes" id="UP000016496">
    <property type="component" value="Unassembled WGS sequence"/>
</dbReference>
<gene>
    <name evidence="1" type="ORF">HMPREF1981_01071</name>
</gene>
<reference evidence="1 2" key="1">
    <citation type="submission" date="2013-08" db="EMBL/GenBank/DDBJ databases">
        <authorList>
            <person name="Weinstock G."/>
            <person name="Sodergren E."/>
            <person name="Wylie T."/>
            <person name="Fulton L."/>
            <person name="Fulton R."/>
            <person name="Fronick C."/>
            <person name="O'Laughlin M."/>
            <person name="Godfrey J."/>
            <person name="Miner T."/>
            <person name="Herter B."/>
            <person name="Appelbaum E."/>
            <person name="Cordes M."/>
            <person name="Lek S."/>
            <person name="Wollam A."/>
            <person name="Pepin K.H."/>
            <person name="Palsikar V.B."/>
            <person name="Mitreva M."/>
            <person name="Wilson R.K."/>
        </authorList>
    </citation>
    <scope>NUCLEOTIDE SEQUENCE [LARGE SCALE GENOMIC DNA]</scope>
    <source>
        <strain evidence="1 2">F0041</strain>
    </source>
</reference>
<dbReference type="AlphaFoldDB" id="U2C703"/>
<evidence type="ECO:0000313" key="2">
    <source>
        <dbReference type="Proteomes" id="UP000016496"/>
    </source>
</evidence>
<comment type="caution">
    <text evidence="1">The sequence shown here is derived from an EMBL/GenBank/DDBJ whole genome shotgun (WGS) entry which is preliminary data.</text>
</comment>
<accession>U2C703</accession>
<name>U2C703_9BACE</name>
<dbReference type="EMBL" id="AWSV01000057">
    <property type="protein sequence ID" value="ERI86249.1"/>
    <property type="molecule type" value="Genomic_DNA"/>
</dbReference>
<evidence type="ECO:0000313" key="1">
    <source>
        <dbReference type="EMBL" id="ERI86249.1"/>
    </source>
</evidence>
<sequence>MSKPESLPFNARKLSGSSSLISRWSAFLLPPSFRHAGRIMQTCIVRPPATACSFLNTK</sequence>
<protein>
    <submittedName>
        <fullName evidence="1">Uncharacterized protein</fullName>
    </submittedName>
</protein>